<accession>A0AC58T3D0</accession>
<organism evidence="1 2">
    <name type="scientific">Nicotiana tabacum</name>
    <name type="common">Common tobacco</name>
    <dbReference type="NCBI Taxonomy" id="4097"/>
    <lineage>
        <taxon>Eukaryota</taxon>
        <taxon>Viridiplantae</taxon>
        <taxon>Streptophyta</taxon>
        <taxon>Embryophyta</taxon>
        <taxon>Tracheophyta</taxon>
        <taxon>Spermatophyta</taxon>
        <taxon>Magnoliopsida</taxon>
        <taxon>eudicotyledons</taxon>
        <taxon>Gunneridae</taxon>
        <taxon>Pentapetalae</taxon>
        <taxon>asterids</taxon>
        <taxon>lamiids</taxon>
        <taxon>Solanales</taxon>
        <taxon>Solanaceae</taxon>
        <taxon>Nicotianoideae</taxon>
        <taxon>Nicotianeae</taxon>
        <taxon>Nicotiana</taxon>
    </lineage>
</organism>
<keyword evidence="1" id="KW-1185">Reference proteome</keyword>
<evidence type="ECO:0000313" key="1">
    <source>
        <dbReference type="Proteomes" id="UP000790787"/>
    </source>
</evidence>
<reference evidence="1" key="1">
    <citation type="journal article" date="2014" name="Nat. Commun.">
        <title>The tobacco genome sequence and its comparison with those of tomato and potato.</title>
        <authorList>
            <person name="Sierro N."/>
            <person name="Battey J.N."/>
            <person name="Ouadi S."/>
            <person name="Bakaher N."/>
            <person name="Bovet L."/>
            <person name="Willig A."/>
            <person name="Goepfert S."/>
            <person name="Peitsch M.C."/>
            <person name="Ivanov N.V."/>
        </authorList>
    </citation>
    <scope>NUCLEOTIDE SEQUENCE [LARGE SCALE GENOMIC DNA]</scope>
</reference>
<gene>
    <name evidence="2" type="primary">LOC142171913</name>
</gene>
<dbReference type="RefSeq" id="XP_075091737.1">
    <property type="nucleotide sequence ID" value="XM_075235636.1"/>
</dbReference>
<dbReference type="Proteomes" id="UP000790787">
    <property type="component" value="Chromosome 17"/>
</dbReference>
<reference evidence="2" key="2">
    <citation type="submission" date="2025-08" db="UniProtKB">
        <authorList>
            <consortium name="RefSeq"/>
        </authorList>
    </citation>
    <scope>IDENTIFICATION</scope>
    <source>
        <tissue evidence="2">Leaf</tissue>
    </source>
</reference>
<name>A0AC58T3D0_TOBAC</name>
<sequence>MIWKARNDYIFNSVIWSENDVLSKALFDFNEFTVAKEHVNTMRNASTTTHLLTLSSEKVLLYVDAGLDPKTRKASIGMVALKANGDVLYAYGSPVYFAEKAIIAEALAIRKVIQLTVKYGWKNIHILSDSLTMVQMLNGSRGPSWEVSTVCEDIWALQQQLIDVYFKYLSRGFNTCSHKLAKFSFSLFSEVSWFDNFPIWIVNDTSSDFVPLTVGFD</sequence>
<proteinExistence type="predicted"/>
<protein>
    <submittedName>
        <fullName evidence="2">Uncharacterized protein LOC142171913</fullName>
    </submittedName>
</protein>
<evidence type="ECO:0000313" key="2">
    <source>
        <dbReference type="RefSeq" id="XP_075091737.1"/>
    </source>
</evidence>